<dbReference type="GO" id="GO:0016787">
    <property type="term" value="F:hydrolase activity"/>
    <property type="evidence" value="ECO:0007669"/>
    <property type="project" value="UniProtKB-KW"/>
</dbReference>
<dbReference type="GO" id="GO:0016042">
    <property type="term" value="P:lipid catabolic process"/>
    <property type="evidence" value="ECO:0007669"/>
    <property type="project" value="InterPro"/>
</dbReference>
<dbReference type="InterPro" id="IPR051299">
    <property type="entry name" value="AB_hydrolase_lip/est"/>
</dbReference>
<feature type="domain" description="Mono-/di-acylglycerol lipase N-terminal" evidence="3">
    <location>
        <begin position="6"/>
        <end position="78"/>
    </location>
</feature>
<dbReference type="GO" id="GO:0017000">
    <property type="term" value="P:antibiotic biosynthetic process"/>
    <property type="evidence" value="ECO:0007669"/>
    <property type="project" value="UniProtKB-ARBA"/>
</dbReference>
<dbReference type="PANTHER" id="PTHR46640:SF1">
    <property type="entry name" value="FUNGAL LIPASE-LIKE DOMAIN-CONTAINING PROTEIN-RELATED"/>
    <property type="match status" value="1"/>
</dbReference>
<protein>
    <recommendedName>
        <fullName evidence="3">Mono-/di-acylglycerol lipase N-terminal domain-containing protein</fullName>
    </recommendedName>
</protein>
<keyword evidence="5" id="KW-1185">Reference proteome</keyword>
<dbReference type="RefSeq" id="XP_058305253.1">
    <property type="nucleotide sequence ID" value="XM_058455265.1"/>
</dbReference>
<accession>A0A9W9JD87</accession>
<name>A0A9W9JD87_9EURO</name>
<reference evidence="4" key="1">
    <citation type="submission" date="2022-12" db="EMBL/GenBank/DDBJ databases">
        <authorList>
            <person name="Petersen C."/>
        </authorList>
    </citation>
    <scope>NUCLEOTIDE SEQUENCE</scope>
    <source>
        <strain evidence="4">IBT 15544</strain>
    </source>
</reference>
<dbReference type="PANTHER" id="PTHR46640">
    <property type="entry name" value="TRIACYLGLYCEROL LIPASE, PUTATIVE (AFU_ORTHOLOGUE AFUA_6G06510)-RELATED"/>
    <property type="match status" value="1"/>
</dbReference>
<reference evidence="4" key="2">
    <citation type="journal article" date="2023" name="IMA Fungus">
        <title>Comparative genomic study of the Penicillium genus elucidates a diverse pangenome and 15 lateral gene transfer events.</title>
        <authorList>
            <person name="Petersen C."/>
            <person name="Sorensen T."/>
            <person name="Nielsen M.R."/>
            <person name="Sondergaard T.E."/>
            <person name="Sorensen J.L."/>
            <person name="Fitzpatrick D.A."/>
            <person name="Frisvad J.C."/>
            <person name="Nielsen K.L."/>
        </authorList>
    </citation>
    <scope>NUCLEOTIDE SEQUENCE</scope>
    <source>
        <strain evidence="4">IBT 15544</strain>
    </source>
</reference>
<dbReference type="Pfam" id="PF03893">
    <property type="entry name" value="Lipase3_N"/>
    <property type="match status" value="1"/>
</dbReference>
<dbReference type="AlphaFoldDB" id="A0A9W9JD87"/>
<evidence type="ECO:0000313" key="4">
    <source>
        <dbReference type="EMBL" id="KAJ5194765.1"/>
    </source>
</evidence>
<organism evidence="4 5">
    <name type="scientific">Penicillium cinerascens</name>
    <dbReference type="NCBI Taxonomy" id="70096"/>
    <lineage>
        <taxon>Eukaryota</taxon>
        <taxon>Fungi</taxon>
        <taxon>Dikarya</taxon>
        <taxon>Ascomycota</taxon>
        <taxon>Pezizomycotina</taxon>
        <taxon>Eurotiomycetes</taxon>
        <taxon>Eurotiomycetidae</taxon>
        <taxon>Eurotiales</taxon>
        <taxon>Aspergillaceae</taxon>
        <taxon>Penicillium</taxon>
    </lineage>
</organism>
<evidence type="ECO:0000313" key="5">
    <source>
        <dbReference type="Proteomes" id="UP001150904"/>
    </source>
</evidence>
<evidence type="ECO:0000256" key="1">
    <source>
        <dbReference type="ARBA" id="ARBA00022801"/>
    </source>
</evidence>
<dbReference type="GeneID" id="83182566"/>
<dbReference type="SUPFAM" id="SSF53474">
    <property type="entry name" value="alpha/beta-Hydrolases"/>
    <property type="match status" value="1"/>
</dbReference>
<keyword evidence="1" id="KW-0378">Hydrolase</keyword>
<dbReference type="InterPro" id="IPR005592">
    <property type="entry name" value="Mono/diacylglycerol_lipase_N"/>
</dbReference>
<feature type="signal peptide" evidence="2">
    <location>
        <begin position="1"/>
        <end position="18"/>
    </location>
</feature>
<evidence type="ECO:0000259" key="3">
    <source>
        <dbReference type="Pfam" id="PF03893"/>
    </source>
</evidence>
<keyword evidence="2" id="KW-0732">Signal</keyword>
<proteinExistence type="predicted"/>
<evidence type="ECO:0000256" key="2">
    <source>
        <dbReference type="SAM" id="SignalP"/>
    </source>
</evidence>
<dbReference type="Proteomes" id="UP001150904">
    <property type="component" value="Unassembled WGS sequence"/>
</dbReference>
<sequence>MRFPVLTTLSAAAALSHAAPSPLQARDVPSDELSQFKFWVQYAAASYCEANYAGQSGTKLACWAGNCPQVEAADTKIAYDFSNTTATDTAGYIAVDSTNKAVVLAFRGSYSVRNWMADFEFPHTDPGLCDGCQA</sequence>
<dbReference type="GO" id="GO:0072330">
    <property type="term" value="P:monocarboxylic acid biosynthetic process"/>
    <property type="evidence" value="ECO:0007669"/>
    <property type="project" value="UniProtKB-ARBA"/>
</dbReference>
<comment type="caution">
    <text evidence="4">The sequence shown here is derived from an EMBL/GenBank/DDBJ whole genome shotgun (WGS) entry which is preliminary data.</text>
</comment>
<dbReference type="InterPro" id="IPR029058">
    <property type="entry name" value="AB_hydrolase_fold"/>
</dbReference>
<dbReference type="OrthoDB" id="426718at2759"/>
<feature type="chain" id="PRO_5040744492" description="Mono-/di-acylglycerol lipase N-terminal domain-containing protein" evidence="2">
    <location>
        <begin position="19"/>
        <end position="134"/>
    </location>
</feature>
<dbReference type="Gene3D" id="3.40.50.1820">
    <property type="entry name" value="alpha/beta hydrolase"/>
    <property type="match status" value="1"/>
</dbReference>
<gene>
    <name evidence="4" type="ORF">N7498_008203</name>
</gene>
<dbReference type="EMBL" id="JAPQKR010000015">
    <property type="protein sequence ID" value="KAJ5194765.1"/>
    <property type="molecule type" value="Genomic_DNA"/>
</dbReference>